<gene>
    <name evidence="2" type="ORF">PG999_009830</name>
</gene>
<name>A0AAW0QTL4_9PEZI</name>
<comment type="caution">
    <text evidence="2">The sequence shown here is derived from an EMBL/GenBank/DDBJ whole genome shotgun (WGS) entry which is preliminary data.</text>
</comment>
<protein>
    <submittedName>
        <fullName evidence="2">Uncharacterized protein</fullName>
    </submittedName>
</protein>
<feature type="region of interest" description="Disordered" evidence="1">
    <location>
        <begin position="80"/>
        <end position="146"/>
    </location>
</feature>
<evidence type="ECO:0000256" key="1">
    <source>
        <dbReference type="SAM" id="MobiDB-lite"/>
    </source>
</evidence>
<evidence type="ECO:0000313" key="3">
    <source>
        <dbReference type="Proteomes" id="UP001392437"/>
    </source>
</evidence>
<evidence type="ECO:0000313" key="2">
    <source>
        <dbReference type="EMBL" id="KAK8106471.1"/>
    </source>
</evidence>
<dbReference type="EMBL" id="JAQQWP010000008">
    <property type="protein sequence ID" value="KAK8106471.1"/>
    <property type="molecule type" value="Genomic_DNA"/>
</dbReference>
<feature type="compositionally biased region" description="Basic and acidic residues" evidence="1">
    <location>
        <begin position="80"/>
        <end position="91"/>
    </location>
</feature>
<organism evidence="2 3">
    <name type="scientific">Apiospora kogelbergensis</name>
    <dbReference type="NCBI Taxonomy" id="1337665"/>
    <lineage>
        <taxon>Eukaryota</taxon>
        <taxon>Fungi</taxon>
        <taxon>Dikarya</taxon>
        <taxon>Ascomycota</taxon>
        <taxon>Pezizomycotina</taxon>
        <taxon>Sordariomycetes</taxon>
        <taxon>Xylariomycetidae</taxon>
        <taxon>Amphisphaeriales</taxon>
        <taxon>Apiosporaceae</taxon>
        <taxon>Apiospora</taxon>
    </lineage>
</organism>
<dbReference type="Proteomes" id="UP001392437">
    <property type="component" value="Unassembled WGS sequence"/>
</dbReference>
<sequence>MSCSKYTRNGAIHIFTVSLFYCFSSRRFPSDDNANENGNIQDQEKASMRPEPVAQALKQPQSELNEDVDFQRALWESCTKEHSINHQREDTEANPPKRSRDELEEDDEDDPDLREAIRMSLMSDDDSADSQGESSIYLANEPAAFG</sequence>
<dbReference type="AlphaFoldDB" id="A0AAW0QTL4"/>
<proteinExistence type="predicted"/>
<keyword evidence="3" id="KW-1185">Reference proteome</keyword>
<feature type="compositionally biased region" description="Acidic residues" evidence="1">
    <location>
        <begin position="102"/>
        <end position="112"/>
    </location>
</feature>
<reference evidence="2 3" key="1">
    <citation type="submission" date="2023-01" db="EMBL/GenBank/DDBJ databases">
        <title>Analysis of 21 Apiospora genomes using comparative genomics revels a genus with tremendous synthesis potential of carbohydrate active enzymes and secondary metabolites.</title>
        <authorList>
            <person name="Sorensen T."/>
        </authorList>
    </citation>
    <scope>NUCLEOTIDE SEQUENCE [LARGE SCALE GENOMIC DNA]</scope>
    <source>
        <strain evidence="2 3">CBS 117206</strain>
    </source>
</reference>
<accession>A0AAW0QTL4</accession>
<dbReference type="Gene3D" id="6.10.140.100">
    <property type="match status" value="1"/>
</dbReference>
<feature type="region of interest" description="Disordered" evidence="1">
    <location>
        <begin position="31"/>
        <end position="65"/>
    </location>
</feature>